<evidence type="ECO:0000256" key="2">
    <source>
        <dbReference type="ARBA" id="ARBA00022448"/>
    </source>
</evidence>
<feature type="transmembrane region" description="Helical" evidence="8">
    <location>
        <begin position="155"/>
        <end position="179"/>
    </location>
</feature>
<gene>
    <name evidence="9" type="ORF">BO99DRAFT_400060</name>
</gene>
<dbReference type="PANTHER" id="PTHR30574">
    <property type="entry name" value="INNER MEMBRANE PROTEIN YEDE"/>
    <property type="match status" value="1"/>
</dbReference>
<dbReference type="AlphaFoldDB" id="A0A2V5HJS4"/>
<sequence>MFTPVHTSLGALLLYQGSSGLLLHNGAVFGISSLLSGGLLRPSWENVPVLAGLVSSLLPVALCMPSLIPSYPTAPNSWISLASTLAMGFLLGWGTKNGRGCTSGHMLCGVSRLSPRSVIATAIFFTTAVLTANFLPGRQDLPACADGRPFYLPVYPTAAEGGFMAATTLLAFATNWYAVPRVLSRSENSRTGFAYLAGLQFGTGLLFTGMADPEKVLRFLVGLTDPARFDPSLALVIVFGIVPSMVTYLSRRPGQNGQKMGGPSKPTLAETWRLPTATVADIDWRFVAGAVIFGVAWGLCGVCPGPAILRSVVQPTWGLAEMAGYMLGNLV</sequence>
<keyword evidence="4" id="KW-0997">Cell inner membrane</keyword>
<comment type="subcellular location">
    <subcellularLocation>
        <location evidence="1">Cell inner membrane</location>
        <topology evidence="1">Multi-pass membrane protein</topology>
    </subcellularLocation>
</comment>
<dbReference type="Proteomes" id="UP000249829">
    <property type="component" value="Unassembled WGS sequence"/>
</dbReference>
<keyword evidence="5 8" id="KW-0812">Transmembrane</keyword>
<keyword evidence="2" id="KW-0813">Transport</keyword>
<evidence type="ECO:0000313" key="9">
    <source>
        <dbReference type="EMBL" id="PYI22244.1"/>
    </source>
</evidence>
<feature type="transmembrane region" description="Helical" evidence="8">
    <location>
        <begin position="116"/>
        <end position="135"/>
    </location>
</feature>
<protein>
    <submittedName>
        <fullName evidence="9">YeeE/YedE family integral membrane protein</fullName>
    </submittedName>
</protein>
<feature type="transmembrane region" description="Helical" evidence="8">
    <location>
        <begin position="191"/>
        <end position="211"/>
    </location>
</feature>
<proteinExistence type="predicted"/>
<evidence type="ECO:0000256" key="4">
    <source>
        <dbReference type="ARBA" id="ARBA00022519"/>
    </source>
</evidence>
<dbReference type="EMBL" id="KZ825111">
    <property type="protein sequence ID" value="PYI22244.1"/>
    <property type="molecule type" value="Genomic_DNA"/>
</dbReference>
<dbReference type="GO" id="GO:0005886">
    <property type="term" value="C:plasma membrane"/>
    <property type="evidence" value="ECO:0007669"/>
    <property type="project" value="UniProtKB-SubCell"/>
</dbReference>
<feature type="transmembrane region" description="Helical" evidence="8">
    <location>
        <begin position="77"/>
        <end position="95"/>
    </location>
</feature>
<feature type="transmembrane region" description="Helical" evidence="8">
    <location>
        <begin position="47"/>
        <end position="71"/>
    </location>
</feature>
<evidence type="ECO:0000256" key="8">
    <source>
        <dbReference type="SAM" id="Phobius"/>
    </source>
</evidence>
<dbReference type="OMA" id="CYTPVYP"/>
<evidence type="ECO:0000313" key="10">
    <source>
        <dbReference type="Proteomes" id="UP000249829"/>
    </source>
</evidence>
<evidence type="ECO:0000256" key="1">
    <source>
        <dbReference type="ARBA" id="ARBA00004429"/>
    </source>
</evidence>
<dbReference type="Pfam" id="PF04143">
    <property type="entry name" value="Sulf_transp"/>
    <property type="match status" value="1"/>
</dbReference>
<feature type="transmembrane region" description="Helical" evidence="8">
    <location>
        <begin position="20"/>
        <end position="40"/>
    </location>
</feature>
<accession>A0A2V5HJS4</accession>
<dbReference type="PANTHER" id="PTHR30574:SF1">
    <property type="entry name" value="SULPHUR TRANSPORT DOMAIN-CONTAINING PROTEIN"/>
    <property type="match status" value="1"/>
</dbReference>
<dbReference type="InterPro" id="IPR046513">
    <property type="entry name" value="DUF6691"/>
</dbReference>
<dbReference type="Pfam" id="PF20398">
    <property type="entry name" value="DUF6691"/>
    <property type="match status" value="1"/>
</dbReference>
<feature type="transmembrane region" description="Helical" evidence="8">
    <location>
        <begin position="231"/>
        <end position="250"/>
    </location>
</feature>
<keyword evidence="3" id="KW-1003">Cell membrane</keyword>
<evidence type="ECO:0000256" key="6">
    <source>
        <dbReference type="ARBA" id="ARBA00022989"/>
    </source>
</evidence>
<evidence type="ECO:0000256" key="3">
    <source>
        <dbReference type="ARBA" id="ARBA00022475"/>
    </source>
</evidence>
<dbReference type="InterPro" id="IPR007272">
    <property type="entry name" value="Sulf_transp_TsuA/YedE"/>
</dbReference>
<keyword evidence="10" id="KW-1185">Reference proteome</keyword>
<name>A0A2V5HJS4_ASPV1</name>
<keyword evidence="7 8" id="KW-0472">Membrane</keyword>
<keyword evidence="6 8" id="KW-1133">Transmembrane helix</keyword>
<evidence type="ECO:0000256" key="7">
    <source>
        <dbReference type="ARBA" id="ARBA00023136"/>
    </source>
</evidence>
<organism evidence="9 10">
    <name type="scientific">Aspergillus violaceofuscus (strain CBS 115571)</name>
    <dbReference type="NCBI Taxonomy" id="1450538"/>
    <lineage>
        <taxon>Eukaryota</taxon>
        <taxon>Fungi</taxon>
        <taxon>Dikarya</taxon>
        <taxon>Ascomycota</taxon>
        <taxon>Pezizomycotina</taxon>
        <taxon>Eurotiomycetes</taxon>
        <taxon>Eurotiomycetidae</taxon>
        <taxon>Eurotiales</taxon>
        <taxon>Aspergillaceae</taxon>
        <taxon>Aspergillus</taxon>
    </lineage>
</organism>
<evidence type="ECO:0000256" key="5">
    <source>
        <dbReference type="ARBA" id="ARBA00022692"/>
    </source>
</evidence>
<reference evidence="9 10" key="1">
    <citation type="submission" date="2018-02" db="EMBL/GenBank/DDBJ databases">
        <title>The genomes of Aspergillus section Nigri reveals drivers in fungal speciation.</title>
        <authorList>
            <consortium name="DOE Joint Genome Institute"/>
            <person name="Vesth T.C."/>
            <person name="Nybo J."/>
            <person name="Theobald S."/>
            <person name="Brandl J."/>
            <person name="Frisvad J.C."/>
            <person name="Nielsen K.F."/>
            <person name="Lyhne E.K."/>
            <person name="Kogle M.E."/>
            <person name="Kuo A."/>
            <person name="Riley R."/>
            <person name="Clum A."/>
            <person name="Nolan M."/>
            <person name="Lipzen A."/>
            <person name="Salamov A."/>
            <person name="Henrissat B."/>
            <person name="Wiebenga A."/>
            <person name="De vries R.P."/>
            <person name="Grigoriev I.V."/>
            <person name="Mortensen U.H."/>
            <person name="Andersen M.R."/>
            <person name="Baker S.E."/>
        </authorList>
    </citation>
    <scope>NUCLEOTIDE SEQUENCE [LARGE SCALE GENOMIC DNA]</scope>
    <source>
        <strain evidence="9 10">CBS 115571</strain>
    </source>
</reference>